<sequence length="213" mass="22777">MNDDGSKFGEVEVRQAGIERAKPETGLRGYEYDAGNSSDEAEERRATTTRSCGSRMSITGQSPNGHVAKAVRGSGGAELAAGREAGAREVVEVWLNEHHQHLAASSGSSSKRETLLNPALGAAPRLTFRCFPSDFVASFPPRQLIMGKHTTVRKSTGGKAPREQLPPIIYSDDEDDKPTAFLTPNGSSSVSKGLTSGEKPKLSNDHQVIKTTK</sequence>
<dbReference type="KEGG" id="rsx:RhiXN_04624"/>
<feature type="region of interest" description="Disordered" evidence="1">
    <location>
        <begin position="1"/>
        <end position="75"/>
    </location>
</feature>
<dbReference type="RefSeq" id="XP_043176860.1">
    <property type="nucleotide sequence ID" value="XM_043324441.1"/>
</dbReference>
<accession>A0A8H8NQ17</accession>
<feature type="compositionally biased region" description="Basic and acidic residues" evidence="1">
    <location>
        <begin position="198"/>
        <end position="213"/>
    </location>
</feature>
<reference evidence="2" key="1">
    <citation type="submission" date="2020-05" db="EMBL/GenBank/DDBJ databases">
        <title>Evolutionary and genomic comparisons of hybrid uninucleate and nonhybrid Rhizoctonia fungi.</title>
        <authorList>
            <person name="Li C."/>
            <person name="Chen X."/>
        </authorList>
    </citation>
    <scope>NUCLEOTIDE SEQUENCE</scope>
    <source>
        <strain evidence="2">AG-1 IA</strain>
    </source>
</reference>
<feature type="compositionally biased region" description="Polar residues" evidence="1">
    <location>
        <begin position="48"/>
        <end position="64"/>
    </location>
</feature>
<dbReference type="AlphaFoldDB" id="A0A8H8NQ17"/>
<feature type="region of interest" description="Disordered" evidence="1">
    <location>
        <begin position="148"/>
        <end position="213"/>
    </location>
</feature>
<proteinExistence type="predicted"/>
<evidence type="ECO:0000313" key="3">
    <source>
        <dbReference type="Proteomes" id="UP000650533"/>
    </source>
</evidence>
<organism evidence="2 3">
    <name type="scientific">Rhizoctonia solani</name>
    <dbReference type="NCBI Taxonomy" id="456999"/>
    <lineage>
        <taxon>Eukaryota</taxon>
        <taxon>Fungi</taxon>
        <taxon>Dikarya</taxon>
        <taxon>Basidiomycota</taxon>
        <taxon>Agaricomycotina</taxon>
        <taxon>Agaricomycetes</taxon>
        <taxon>Cantharellales</taxon>
        <taxon>Ceratobasidiaceae</taxon>
        <taxon>Rhizoctonia</taxon>
    </lineage>
</organism>
<protein>
    <submittedName>
        <fullName evidence="2">Uncharacterized protein</fullName>
    </submittedName>
</protein>
<evidence type="ECO:0000313" key="2">
    <source>
        <dbReference type="EMBL" id="QRW16623.1"/>
    </source>
</evidence>
<feature type="compositionally biased region" description="Basic and acidic residues" evidence="1">
    <location>
        <begin position="1"/>
        <end position="25"/>
    </location>
</feature>
<name>A0A8H8NQ17_9AGAM</name>
<feature type="compositionally biased region" description="Polar residues" evidence="1">
    <location>
        <begin position="182"/>
        <end position="194"/>
    </location>
</feature>
<dbReference type="GeneID" id="67026904"/>
<gene>
    <name evidence="2" type="ORF">RhiXN_04624</name>
</gene>
<dbReference type="Proteomes" id="UP000650533">
    <property type="component" value="Chromosome 2"/>
</dbReference>
<evidence type="ECO:0000256" key="1">
    <source>
        <dbReference type="SAM" id="MobiDB-lite"/>
    </source>
</evidence>
<dbReference type="EMBL" id="CP059659">
    <property type="protein sequence ID" value="QRW16623.1"/>
    <property type="molecule type" value="Genomic_DNA"/>
</dbReference>